<comment type="caution">
    <text evidence="2">The sequence shown here is derived from an EMBL/GenBank/DDBJ whole genome shotgun (WGS) entry which is preliminary data.</text>
</comment>
<sequence>MPSTNSAKATTSLYTSSPTKASERQMMMAKKHKVKDEHLSWEEFSQANYRMIAAMKQQEWPEERIKMVRDFWIAFETHDWRHDASEYRKKALLLYQGRIRKDWHKTLGTSAAFRLLPLCEDRLNDLHHELMDNAYAAKIDTVR</sequence>
<gene>
    <name evidence="2" type="ORF">L210DRAFT_3653551</name>
</gene>
<evidence type="ECO:0000313" key="3">
    <source>
        <dbReference type="Proteomes" id="UP001194468"/>
    </source>
</evidence>
<reference evidence="2" key="2">
    <citation type="journal article" date="2020" name="Nat. Commun.">
        <title>Large-scale genome sequencing of mycorrhizal fungi provides insights into the early evolution of symbiotic traits.</title>
        <authorList>
            <person name="Miyauchi S."/>
            <person name="Kiss E."/>
            <person name="Kuo A."/>
            <person name="Drula E."/>
            <person name="Kohler A."/>
            <person name="Sanchez-Garcia M."/>
            <person name="Morin E."/>
            <person name="Andreopoulos B."/>
            <person name="Barry K.W."/>
            <person name="Bonito G."/>
            <person name="Buee M."/>
            <person name="Carver A."/>
            <person name="Chen C."/>
            <person name="Cichocki N."/>
            <person name="Clum A."/>
            <person name="Culley D."/>
            <person name="Crous P.W."/>
            <person name="Fauchery L."/>
            <person name="Girlanda M."/>
            <person name="Hayes R.D."/>
            <person name="Keri Z."/>
            <person name="LaButti K."/>
            <person name="Lipzen A."/>
            <person name="Lombard V."/>
            <person name="Magnuson J."/>
            <person name="Maillard F."/>
            <person name="Murat C."/>
            <person name="Nolan M."/>
            <person name="Ohm R.A."/>
            <person name="Pangilinan J."/>
            <person name="Pereira M.F."/>
            <person name="Perotto S."/>
            <person name="Peter M."/>
            <person name="Pfister S."/>
            <person name="Riley R."/>
            <person name="Sitrit Y."/>
            <person name="Stielow J.B."/>
            <person name="Szollosi G."/>
            <person name="Zifcakova L."/>
            <person name="Stursova M."/>
            <person name="Spatafora J.W."/>
            <person name="Tedersoo L."/>
            <person name="Vaario L.M."/>
            <person name="Yamada A."/>
            <person name="Yan M."/>
            <person name="Wang P."/>
            <person name="Xu J."/>
            <person name="Bruns T."/>
            <person name="Baldrian P."/>
            <person name="Vilgalys R."/>
            <person name="Dunand C."/>
            <person name="Henrissat B."/>
            <person name="Grigoriev I.V."/>
            <person name="Hibbett D."/>
            <person name="Nagy L.G."/>
            <person name="Martin F.M."/>
        </authorList>
    </citation>
    <scope>NUCLEOTIDE SEQUENCE</scope>
    <source>
        <strain evidence="2">BED1</strain>
    </source>
</reference>
<dbReference type="AlphaFoldDB" id="A0AAD4BEP9"/>
<feature type="compositionally biased region" description="Polar residues" evidence="1">
    <location>
        <begin position="1"/>
        <end position="20"/>
    </location>
</feature>
<organism evidence="2 3">
    <name type="scientific">Boletus edulis BED1</name>
    <dbReference type="NCBI Taxonomy" id="1328754"/>
    <lineage>
        <taxon>Eukaryota</taxon>
        <taxon>Fungi</taxon>
        <taxon>Dikarya</taxon>
        <taxon>Basidiomycota</taxon>
        <taxon>Agaricomycotina</taxon>
        <taxon>Agaricomycetes</taxon>
        <taxon>Agaricomycetidae</taxon>
        <taxon>Boletales</taxon>
        <taxon>Boletineae</taxon>
        <taxon>Boletaceae</taxon>
        <taxon>Boletoideae</taxon>
        <taxon>Boletus</taxon>
    </lineage>
</organism>
<evidence type="ECO:0000313" key="2">
    <source>
        <dbReference type="EMBL" id="KAF8424242.1"/>
    </source>
</evidence>
<dbReference type="EMBL" id="WHUW01000106">
    <property type="protein sequence ID" value="KAF8424242.1"/>
    <property type="molecule type" value="Genomic_DNA"/>
</dbReference>
<accession>A0AAD4BEP9</accession>
<dbReference type="Proteomes" id="UP001194468">
    <property type="component" value="Unassembled WGS sequence"/>
</dbReference>
<evidence type="ECO:0000256" key="1">
    <source>
        <dbReference type="SAM" id="MobiDB-lite"/>
    </source>
</evidence>
<feature type="region of interest" description="Disordered" evidence="1">
    <location>
        <begin position="1"/>
        <end position="22"/>
    </location>
</feature>
<reference evidence="2" key="1">
    <citation type="submission" date="2019-10" db="EMBL/GenBank/DDBJ databases">
        <authorList>
            <consortium name="DOE Joint Genome Institute"/>
            <person name="Kuo A."/>
            <person name="Miyauchi S."/>
            <person name="Kiss E."/>
            <person name="Drula E."/>
            <person name="Kohler A."/>
            <person name="Sanchez-Garcia M."/>
            <person name="Andreopoulos B."/>
            <person name="Barry K.W."/>
            <person name="Bonito G."/>
            <person name="Buee M."/>
            <person name="Carver A."/>
            <person name="Chen C."/>
            <person name="Cichocki N."/>
            <person name="Clum A."/>
            <person name="Culley D."/>
            <person name="Crous P.W."/>
            <person name="Fauchery L."/>
            <person name="Girlanda M."/>
            <person name="Hayes R."/>
            <person name="Keri Z."/>
            <person name="LaButti K."/>
            <person name="Lipzen A."/>
            <person name="Lombard V."/>
            <person name="Magnuson J."/>
            <person name="Maillard F."/>
            <person name="Morin E."/>
            <person name="Murat C."/>
            <person name="Nolan M."/>
            <person name="Ohm R."/>
            <person name="Pangilinan J."/>
            <person name="Pereira M."/>
            <person name="Perotto S."/>
            <person name="Peter M."/>
            <person name="Riley R."/>
            <person name="Sitrit Y."/>
            <person name="Stielow B."/>
            <person name="Szollosi G."/>
            <person name="Zifcakova L."/>
            <person name="Stursova M."/>
            <person name="Spatafora J.W."/>
            <person name="Tedersoo L."/>
            <person name="Vaario L.-M."/>
            <person name="Yamada A."/>
            <person name="Yan M."/>
            <person name="Wang P."/>
            <person name="Xu J."/>
            <person name="Bruns T."/>
            <person name="Baldrian P."/>
            <person name="Vilgalys R."/>
            <person name="Henrissat B."/>
            <person name="Grigoriev I.V."/>
            <person name="Hibbett D."/>
            <person name="Nagy L.G."/>
            <person name="Martin F.M."/>
        </authorList>
    </citation>
    <scope>NUCLEOTIDE SEQUENCE</scope>
    <source>
        <strain evidence="2">BED1</strain>
    </source>
</reference>
<protein>
    <submittedName>
        <fullName evidence="2">Uncharacterized protein</fullName>
    </submittedName>
</protein>
<keyword evidence="3" id="KW-1185">Reference proteome</keyword>
<name>A0AAD4BEP9_BOLED</name>
<proteinExistence type="predicted"/>